<dbReference type="Proteomes" id="UP001057402">
    <property type="component" value="Chromosome 10"/>
</dbReference>
<accession>A0ACB9MAE7</accession>
<sequence length="148" mass="16532">MDSRLQSVSLSFRDCLRASRELRQTLSPPKWINYLGLFAQVEARANQVHNAVKVNLLVRGKVSQDQLCTAQTDSRLGRHIWSFTKEDLILKYVEDAGGANVDASIRKMTYNMSSPDDLDQLHASLCTVDVLIDGTFIPDAASYNLLTS</sequence>
<dbReference type="EMBL" id="CM042889">
    <property type="protein sequence ID" value="KAI4320259.1"/>
    <property type="molecule type" value="Genomic_DNA"/>
</dbReference>
<keyword evidence="2" id="KW-1185">Reference proteome</keyword>
<name>A0ACB9MAE7_9MYRT</name>
<proteinExistence type="predicted"/>
<reference evidence="2" key="1">
    <citation type="journal article" date="2023" name="Front. Plant Sci.">
        <title>Chromosomal-level genome assembly of Melastoma candidum provides insights into trichome evolution.</title>
        <authorList>
            <person name="Zhong Y."/>
            <person name="Wu W."/>
            <person name="Sun C."/>
            <person name="Zou P."/>
            <person name="Liu Y."/>
            <person name="Dai S."/>
            <person name="Zhou R."/>
        </authorList>
    </citation>
    <scope>NUCLEOTIDE SEQUENCE [LARGE SCALE GENOMIC DNA]</scope>
</reference>
<organism evidence="1 2">
    <name type="scientific">Melastoma candidum</name>
    <dbReference type="NCBI Taxonomy" id="119954"/>
    <lineage>
        <taxon>Eukaryota</taxon>
        <taxon>Viridiplantae</taxon>
        <taxon>Streptophyta</taxon>
        <taxon>Embryophyta</taxon>
        <taxon>Tracheophyta</taxon>
        <taxon>Spermatophyta</taxon>
        <taxon>Magnoliopsida</taxon>
        <taxon>eudicotyledons</taxon>
        <taxon>Gunneridae</taxon>
        <taxon>Pentapetalae</taxon>
        <taxon>rosids</taxon>
        <taxon>malvids</taxon>
        <taxon>Myrtales</taxon>
        <taxon>Melastomataceae</taxon>
        <taxon>Melastomatoideae</taxon>
        <taxon>Melastomateae</taxon>
        <taxon>Melastoma</taxon>
    </lineage>
</organism>
<evidence type="ECO:0000313" key="2">
    <source>
        <dbReference type="Proteomes" id="UP001057402"/>
    </source>
</evidence>
<evidence type="ECO:0000313" key="1">
    <source>
        <dbReference type="EMBL" id="KAI4320259.1"/>
    </source>
</evidence>
<protein>
    <submittedName>
        <fullName evidence="1">Uncharacterized protein</fullName>
    </submittedName>
</protein>
<gene>
    <name evidence="1" type="ORF">MLD38_033759</name>
</gene>
<comment type="caution">
    <text evidence="1">The sequence shown here is derived from an EMBL/GenBank/DDBJ whole genome shotgun (WGS) entry which is preliminary data.</text>
</comment>